<feature type="domain" description="Metallo-beta-lactamase" evidence="6">
    <location>
        <begin position="80"/>
        <end position="283"/>
    </location>
</feature>
<evidence type="ECO:0000313" key="7">
    <source>
        <dbReference type="EMBL" id="MFL4471225.1"/>
    </source>
</evidence>
<dbReference type="PANTHER" id="PTHR42978">
    <property type="entry name" value="QUORUM-QUENCHING LACTONASE YTNP-RELATED-RELATED"/>
    <property type="match status" value="1"/>
</dbReference>
<evidence type="ECO:0000256" key="1">
    <source>
        <dbReference type="ARBA" id="ARBA00007749"/>
    </source>
</evidence>
<keyword evidence="2" id="KW-0479">Metal-binding</keyword>
<feature type="signal peptide" evidence="5">
    <location>
        <begin position="1"/>
        <end position="20"/>
    </location>
</feature>
<dbReference type="InterPro" id="IPR036866">
    <property type="entry name" value="RibonucZ/Hydroxyglut_hydro"/>
</dbReference>
<dbReference type="CDD" id="cd07720">
    <property type="entry name" value="OPHC2-like_MBL-fold"/>
    <property type="match status" value="1"/>
</dbReference>
<keyword evidence="5" id="KW-0732">Signal</keyword>
<dbReference type="EMBL" id="JBHDIY010000002">
    <property type="protein sequence ID" value="MFL4471225.1"/>
    <property type="molecule type" value="Genomic_DNA"/>
</dbReference>
<dbReference type="PANTHER" id="PTHR42978:SF6">
    <property type="entry name" value="QUORUM-QUENCHING LACTONASE YTNP-RELATED"/>
    <property type="match status" value="1"/>
</dbReference>
<dbReference type="Pfam" id="PF00753">
    <property type="entry name" value="Lactamase_B"/>
    <property type="match status" value="1"/>
</dbReference>
<comment type="caution">
    <text evidence="7">The sequence shown here is derived from an EMBL/GenBank/DDBJ whole genome shotgun (WGS) entry which is preliminary data.</text>
</comment>
<evidence type="ECO:0000256" key="2">
    <source>
        <dbReference type="ARBA" id="ARBA00022723"/>
    </source>
</evidence>
<dbReference type="SUPFAM" id="SSF56281">
    <property type="entry name" value="Metallo-hydrolase/oxidoreductase"/>
    <property type="match status" value="1"/>
</dbReference>
<protein>
    <submittedName>
        <fullName evidence="7">MBL fold metallo-hydrolase</fullName>
    </submittedName>
</protein>
<accession>A0ABW8UVP5</accession>
<dbReference type="Proteomes" id="UP001627408">
    <property type="component" value="Unassembled WGS sequence"/>
</dbReference>
<feature type="chain" id="PRO_5046835172" evidence="5">
    <location>
        <begin position="21"/>
        <end position="309"/>
    </location>
</feature>
<keyword evidence="8" id="KW-1185">Reference proteome</keyword>
<evidence type="ECO:0000256" key="3">
    <source>
        <dbReference type="ARBA" id="ARBA00022801"/>
    </source>
</evidence>
<organism evidence="7 8">
    <name type="scientific">Tateyamaria armeniaca</name>
    <dbReference type="NCBI Taxonomy" id="2518930"/>
    <lineage>
        <taxon>Bacteria</taxon>
        <taxon>Pseudomonadati</taxon>
        <taxon>Pseudomonadota</taxon>
        <taxon>Alphaproteobacteria</taxon>
        <taxon>Rhodobacterales</taxon>
        <taxon>Roseobacteraceae</taxon>
        <taxon>Tateyamaria</taxon>
    </lineage>
</organism>
<evidence type="ECO:0000256" key="5">
    <source>
        <dbReference type="SAM" id="SignalP"/>
    </source>
</evidence>
<sequence>MSTSALASVAVAGTSLPVAADAHASPMPVVQTHMVGAAKVTAISDGFLPIGPEALQGVDAETYAARLAEAHIKTEQHLTGVNAYLIETGDATVLVDAGTGTVMGPTLGALGASLAAMGTDPASITHLVATHLHPDHVGGVLVDGQNVFTGAELVVSGDDVAFWTNEEIAAGAPDGFKPFFELATGVVQSFGDRLREVSGEASIGAGLTAMPMPGHTPGHMGVMLESEGDQLLLWGDILHVPPVQLADPAVTIAFDADADAARATRASVLDMVATDGLAVAGAHISFPGIGYIEKAGSGYRWTAAPYPYG</sequence>
<dbReference type="SMART" id="SM00849">
    <property type="entry name" value="Lactamase_B"/>
    <property type="match status" value="1"/>
</dbReference>
<dbReference type="Gene3D" id="3.60.15.10">
    <property type="entry name" value="Ribonuclease Z/Hydroxyacylglutathione hydrolase-like"/>
    <property type="match status" value="1"/>
</dbReference>
<gene>
    <name evidence="7" type="ORF">ACERZ8_15550</name>
</gene>
<dbReference type="InterPro" id="IPR001279">
    <property type="entry name" value="Metallo-B-lactamas"/>
</dbReference>
<evidence type="ECO:0000256" key="4">
    <source>
        <dbReference type="ARBA" id="ARBA00022833"/>
    </source>
</evidence>
<keyword evidence="3" id="KW-0378">Hydrolase</keyword>
<dbReference type="InterPro" id="IPR051013">
    <property type="entry name" value="MBL_superfamily_lactonases"/>
</dbReference>
<reference evidence="7 8" key="1">
    <citation type="submission" date="2024-08" db="EMBL/GenBank/DDBJ databases">
        <title>Tateyamaria sp. nov., isolated from marine algae.</title>
        <authorList>
            <person name="Choi B.J."/>
            <person name="Kim J.M."/>
            <person name="Lee J.K."/>
            <person name="Choi D.G."/>
            <person name="Bayburt H."/>
            <person name="Baek J.H."/>
            <person name="Han D.M."/>
            <person name="Jeon C.O."/>
        </authorList>
    </citation>
    <scope>NUCLEOTIDE SEQUENCE [LARGE SCALE GENOMIC DNA]</scope>
    <source>
        <strain evidence="7 8">KMU-156</strain>
    </source>
</reference>
<proteinExistence type="inferred from homology"/>
<evidence type="ECO:0000313" key="8">
    <source>
        <dbReference type="Proteomes" id="UP001627408"/>
    </source>
</evidence>
<keyword evidence="4" id="KW-0862">Zinc</keyword>
<comment type="similarity">
    <text evidence="1">Belongs to the metallo-beta-lactamase superfamily.</text>
</comment>
<dbReference type="RefSeq" id="WP_407593053.1">
    <property type="nucleotide sequence ID" value="NZ_JBHDIY010000002.1"/>
</dbReference>
<name>A0ABW8UVP5_9RHOB</name>
<evidence type="ECO:0000259" key="6">
    <source>
        <dbReference type="SMART" id="SM00849"/>
    </source>
</evidence>